<dbReference type="InterPro" id="IPR008257">
    <property type="entry name" value="Pept_M19"/>
</dbReference>
<dbReference type="Proteomes" id="UP000236893">
    <property type="component" value="Unassembled WGS sequence"/>
</dbReference>
<protein>
    <submittedName>
        <fullName evidence="2">Peptidase M19</fullName>
    </submittedName>
</protein>
<dbReference type="Gene3D" id="3.20.20.140">
    <property type="entry name" value="Metal-dependent hydrolases"/>
    <property type="match status" value="1"/>
</dbReference>
<dbReference type="OrthoDB" id="611177at2"/>
<dbReference type="Pfam" id="PF01244">
    <property type="entry name" value="Peptidase_M19"/>
    <property type="match status" value="1"/>
</dbReference>
<dbReference type="EMBL" id="PQVF01000002">
    <property type="protein sequence ID" value="POY38428.1"/>
    <property type="molecule type" value="Genomic_DNA"/>
</dbReference>
<dbReference type="GO" id="GO:0006508">
    <property type="term" value="P:proteolysis"/>
    <property type="evidence" value="ECO:0007669"/>
    <property type="project" value="InterPro"/>
</dbReference>
<accession>A0A2S5A765</accession>
<feature type="region of interest" description="Disordered" evidence="1">
    <location>
        <begin position="16"/>
        <end position="35"/>
    </location>
</feature>
<dbReference type="GO" id="GO:0070573">
    <property type="term" value="F:metallodipeptidase activity"/>
    <property type="evidence" value="ECO:0007669"/>
    <property type="project" value="InterPro"/>
</dbReference>
<dbReference type="SUPFAM" id="SSF51556">
    <property type="entry name" value="Metallo-dependent hydrolases"/>
    <property type="match status" value="1"/>
</dbReference>
<organism evidence="2 3">
    <name type="scientific">Solitalea longa</name>
    <dbReference type="NCBI Taxonomy" id="2079460"/>
    <lineage>
        <taxon>Bacteria</taxon>
        <taxon>Pseudomonadati</taxon>
        <taxon>Bacteroidota</taxon>
        <taxon>Sphingobacteriia</taxon>
        <taxon>Sphingobacteriales</taxon>
        <taxon>Sphingobacteriaceae</taxon>
        <taxon>Solitalea</taxon>
    </lineage>
</organism>
<evidence type="ECO:0000256" key="1">
    <source>
        <dbReference type="SAM" id="MobiDB-lite"/>
    </source>
</evidence>
<comment type="caution">
    <text evidence="2">The sequence shown here is derived from an EMBL/GenBank/DDBJ whole genome shotgun (WGS) entry which is preliminary data.</text>
</comment>
<feature type="compositionally biased region" description="Polar residues" evidence="1">
    <location>
        <begin position="16"/>
        <end position="31"/>
    </location>
</feature>
<dbReference type="InterPro" id="IPR032466">
    <property type="entry name" value="Metal_Hydrolase"/>
</dbReference>
<reference evidence="2 3" key="1">
    <citation type="submission" date="2018-01" db="EMBL/GenBank/DDBJ databases">
        <authorList>
            <person name="Gaut B.S."/>
            <person name="Morton B.R."/>
            <person name="Clegg M.T."/>
            <person name="Duvall M.R."/>
        </authorList>
    </citation>
    <scope>NUCLEOTIDE SEQUENCE [LARGE SCALE GENOMIC DNA]</scope>
    <source>
        <strain evidence="2 3">HR-AV</strain>
    </source>
</reference>
<dbReference type="RefSeq" id="WP_103787675.1">
    <property type="nucleotide sequence ID" value="NZ_PQVF01000002.1"/>
</dbReference>
<keyword evidence="3" id="KW-1185">Reference proteome</keyword>
<gene>
    <name evidence="2" type="ORF">C3K47_03240</name>
</gene>
<name>A0A2S5A765_9SPHI</name>
<proteinExistence type="predicted"/>
<evidence type="ECO:0000313" key="3">
    <source>
        <dbReference type="Proteomes" id="UP000236893"/>
    </source>
</evidence>
<dbReference type="AlphaFoldDB" id="A0A2S5A765"/>
<sequence>MKNVFADIHCHPTMKSYGQSFNREQGTNSSRTNDRSSIWYYDPPNLSDKLLNFVGGITRFSQSNLTALGYGNVGLICASLYPIEKLFFNNHLGSGKISDVVNNFITGVGKKRVDFIQSSADYFTDLEQEYAFLQQLDGKIYTIDNQKYRYVIVKSYAEVESLLIENDPVFTIAILITFEGCHALGTGMDPVNKPSEEALILSNLDKVKNWPHKPLFVTFAHHFYNELCGQAKSLKGIVGTVCDQSYKLGEGFTELGKSVARKLLDNTNGKRILIDIKHMSRKSRLEYFDMLATEYSNERIPIVASHGGVCGNETDRHFFVDEEINFYDDELLLIARSRGLFGVQLDERRIASKAELENTKGSILRKKILYNWSRLVWRQIEHIAILLDANGLFAWDIQCLGSDYDGIVDPINGYWTSEEFQFLDDYLLKHAYNFENNGMKNLHLEHNKIAAEQIVNRFMSLNVQEFVSRNF</sequence>
<evidence type="ECO:0000313" key="2">
    <source>
        <dbReference type="EMBL" id="POY38428.1"/>
    </source>
</evidence>